<gene>
    <name evidence="2" type="ORF">GCM10010503_69360</name>
</gene>
<dbReference type="NCBIfam" id="TIGR01208">
    <property type="entry name" value="rmlA_long"/>
    <property type="match status" value="1"/>
</dbReference>
<dbReference type="InterPro" id="IPR029044">
    <property type="entry name" value="Nucleotide-diphossugar_trans"/>
</dbReference>
<proteinExistence type="predicted"/>
<dbReference type="SUPFAM" id="SSF53448">
    <property type="entry name" value="Nucleotide-diphospho-sugar transferases"/>
    <property type="match status" value="1"/>
</dbReference>
<dbReference type="CDD" id="cd04189">
    <property type="entry name" value="G1P_TT_long"/>
    <property type="match status" value="1"/>
</dbReference>
<dbReference type="InterPro" id="IPR011004">
    <property type="entry name" value="Trimer_LpxA-like_sf"/>
</dbReference>
<evidence type="ECO:0000313" key="3">
    <source>
        <dbReference type="Proteomes" id="UP000620224"/>
    </source>
</evidence>
<dbReference type="PANTHER" id="PTHR42883:SF2">
    <property type="entry name" value="THYMIDYLYLTRANSFERASE"/>
    <property type="match status" value="1"/>
</dbReference>
<dbReference type="AlphaFoldDB" id="A0A918JI62"/>
<reference evidence="2" key="1">
    <citation type="journal article" date="2014" name="Int. J. Syst. Evol. Microbiol.">
        <title>Complete genome sequence of Corynebacterium casei LMG S-19264T (=DSM 44701T), isolated from a smear-ripened cheese.</title>
        <authorList>
            <consortium name="US DOE Joint Genome Institute (JGI-PGF)"/>
            <person name="Walter F."/>
            <person name="Albersmeier A."/>
            <person name="Kalinowski J."/>
            <person name="Ruckert C."/>
        </authorList>
    </citation>
    <scope>NUCLEOTIDE SEQUENCE</scope>
    <source>
        <strain evidence="2">JCM 4490</strain>
    </source>
</reference>
<protein>
    <submittedName>
        <fullName evidence="2">Glucose-1-phosphate thymidylyltransferase</fullName>
    </submittedName>
</protein>
<dbReference type="PANTHER" id="PTHR42883">
    <property type="entry name" value="GLUCOSE-1-PHOSPHATE THYMIDYLTRANSFERASE"/>
    <property type="match status" value="1"/>
</dbReference>
<dbReference type="Gene3D" id="2.160.10.10">
    <property type="entry name" value="Hexapeptide repeat proteins"/>
    <property type="match status" value="1"/>
</dbReference>
<sequence length="355" mass="38022">MKSLVLSGGTGSRLRPLSHSMPKQLVPVANKPVLFHALEALADAGVTETGIIVNAGNTTIPAAVGDGSRFGMAVTYLPQDSPRGLAHCVLIARDFLADDDFVMYLGDNIFASGISEELEAFRRNRPTAQLLLSKVSNPSAYGIAELDGRDRITALEEKPARPRSDLAVTGAFCFTPEIHEAVRNTKPSWRGELEITDAVQWLVSHDRDVRGTVYPGFWKDTGTLHDLLDCNRVLLEAVEPGVQGTVDTLSRVYGPVVVEAGARIERSVLVGPTVIGAGSIVEDSYVGAFSSLGRGCRLQDAGVESSIILDHAAVHGVRTLHDSIVGKGGEVRLCADSLPRHRLMVGDDCRIEIPA</sequence>
<comment type="caution">
    <text evidence="2">The sequence shown here is derived from an EMBL/GenBank/DDBJ whole genome shotgun (WGS) entry which is preliminary data.</text>
</comment>
<dbReference type="EMBL" id="BMUE01000031">
    <property type="protein sequence ID" value="GGW82185.1"/>
    <property type="molecule type" value="Genomic_DNA"/>
</dbReference>
<organism evidence="2 3">
    <name type="scientific">Streptomyces lucensis JCM 4490</name>
    <dbReference type="NCBI Taxonomy" id="1306176"/>
    <lineage>
        <taxon>Bacteria</taxon>
        <taxon>Bacillati</taxon>
        <taxon>Actinomycetota</taxon>
        <taxon>Actinomycetes</taxon>
        <taxon>Kitasatosporales</taxon>
        <taxon>Streptomycetaceae</taxon>
        <taxon>Streptomyces</taxon>
    </lineage>
</organism>
<evidence type="ECO:0000259" key="1">
    <source>
        <dbReference type="Pfam" id="PF00483"/>
    </source>
</evidence>
<feature type="domain" description="Nucleotidyl transferase" evidence="1">
    <location>
        <begin position="2"/>
        <end position="234"/>
    </location>
</feature>
<dbReference type="SUPFAM" id="SSF51161">
    <property type="entry name" value="Trimeric LpxA-like enzymes"/>
    <property type="match status" value="1"/>
</dbReference>
<dbReference type="RefSeq" id="WP_190019390.1">
    <property type="nucleotide sequence ID" value="NZ_BMUE01000031.1"/>
</dbReference>
<dbReference type="InterPro" id="IPR005835">
    <property type="entry name" value="NTP_transferase_dom"/>
</dbReference>
<dbReference type="InterPro" id="IPR005908">
    <property type="entry name" value="G1P_thy_trans_l"/>
</dbReference>
<evidence type="ECO:0000313" key="2">
    <source>
        <dbReference type="EMBL" id="GGW82185.1"/>
    </source>
</evidence>
<name>A0A918JI62_9ACTN</name>
<accession>A0A918JI62</accession>
<dbReference type="Gene3D" id="3.90.550.10">
    <property type="entry name" value="Spore Coat Polysaccharide Biosynthesis Protein SpsA, Chain A"/>
    <property type="match status" value="1"/>
</dbReference>
<keyword evidence="3" id="KW-1185">Reference proteome</keyword>
<dbReference type="Pfam" id="PF00483">
    <property type="entry name" value="NTP_transferase"/>
    <property type="match status" value="1"/>
</dbReference>
<reference evidence="2" key="2">
    <citation type="submission" date="2020-09" db="EMBL/GenBank/DDBJ databases">
        <authorList>
            <person name="Sun Q."/>
            <person name="Ohkuma M."/>
        </authorList>
    </citation>
    <scope>NUCLEOTIDE SEQUENCE</scope>
    <source>
        <strain evidence="2">JCM 4490</strain>
    </source>
</reference>
<dbReference type="Proteomes" id="UP000620224">
    <property type="component" value="Unassembled WGS sequence"/>
</dbReference>